<protein>
    <submittedName>
        <fullName evidence="2">YjbQ family protein</fullName>
    </submittedName>
</protein>
<sequence>MLFEFDLRTDNENFHNITSEVREAVERSKVKNGICTIYCPHTTAGITINEAADPDVVRDMLFALDKFFPDMREFRHYEGNSTAHIKSSVIGTSENVIIKDGQLVLGTWQGIYFTEFDGPRHRRFFVNVINDNDEFKL</sequence>
<accession>A0A3E3DVS2</accession>
<dbReference type="SUPFAM" id="SSF111038">
    <property type="entry name" value="YjbQ-like"/>
    <property type="match status" value="1"/>
</dbReference>
<dbReference type="Proteomes" id="UP000261212">
    <property type="component" value="Unassembled WGS sequence"/>
</dbReference>
<gene>
    <name evidence="2" type="ORF">DW687_10195</name>
</gene>
<dbReference type="Gene3D" id="2.60.120.460">
    <property type="entry name" value="YjbQ-like"/>
    <property type="match status" value="1"/>
</dbReference>
<evidence type="ECO:0000256" key="1">
    <source>
        <dbReference type="ARBA" id="ARBA00005534"/>
    </source>
</evidence>
<proteinExistence type="inferred from homology"/>
<dbReference type="EMBL" id="QUSM01000006">
    <property type="protein sequence ID" value="RGD73394.1"/>
    <property type="molecule type" value="Genomic_DNA"/>
</dbReference>
<dbReference type="PIRSF" id="PIRSF004681">
    <property type="entry name" value="UCP004681"/>
    <property type="match status" value="1"/>
</dbReference>
<dbReference type="InterPro" id="IPR001602">
    <property type="entry name" value="UPF0047_YjbQ-like"/>
</dbReference>
<dbReference type="InterPro" id="IPR035917">
    <property type="entry name" value="YjbQ-like_sf"/>
</dbReference>
<dbReference type="Pfam" id="PF01894">
    <property type="entry name" value="YjbQ"/>
    <property type="match status" value="1"/>
</dbReference>
<comment type="caution">
    <text evidence="2">The sequence shown here is derived from an EMBL/GenBank/DDBJ whole genome shotgun (WGS) entry which is preliminary data.</text>
</comment>
<dbReference type="GeneID" id="98001315"/>
<dbReference type="AlphaFoldDB" id="A0A3E3DVS2"/>
<dbReference type="RefSeq" id="WP_007051054.1">
    <property type="nucleotide sequence ID" value="NZ_CABKNJ010000001.1"/>
</dbReference>
<dbReference type="NCBIfam" id="TIGR00149">
    <property type="entry name" value="TIGR00149_YjbQ"/>
    <property type="match status" value="1"/>
</dbReference>
<organism evidence="2">
    <name type="scientific">Anaerofustis stercorihominis</name>
    <dbReference type="NCBI Taxonomy" id="214853"/>
    <lineage>
        <taxon>Bacteria</taxon>
        <taxon>Bacillati</taxon>
        <taxon>Bacillota</taxon>
        <taxon>Clostridia</taxon>
        <taxon>Eubacteriales</taxon>
        <taxon>Eubacteriaceae</taxon>
        <taxon>Anaerofustis</taxon>
    </lineage>
</organism>
<name>A0A3E3DVS2_9FIRM</name>
<dbReference type="PANTHER" id="PTHR30615:SF8">
    <property type="entry name" value="UPF0047 PROTEIN C4A8.02C"/>
    <property type="match status" value="1"/>
</dbReference>
<reference evidence="2" key="1">
    <citation type="submission" date="2018-08" db="EMBL/GenBank/DDBJ databases">
        <title>A genome reference for cultivated species of the human gut microbiota.</title>
        <authorList>
            <person name="Zou Y."/>
            <person name="Xue W."/>
            <person name="Luo G."/>
        </authorList>
    </citation>
    <scope>NUCLEOTIDE SEQUENCE [LARGE SCALE GENOMIC DNA]</scope>
    <source>
        <strain evidence="2">AM25-6</strain>
    </source>
</reference>
<dbReference type="PANTHER" id="PTHR30615">
    <property type="entry name" value="UNCHARACTERIZED PROTEIN YJBQ-RELATED"/>
    <property type="match status" value="1"/>
</dbReference>
<dbReference type="PROSITE" id="PS01314">
    <property type="entry name" value="UPF0047"/>
    <property type="match status" value="1"/>
</dbReference>
<evidence type="ECO:0000313" key="2">
    <source>
        <dbReference type="EMBL" id="RGD73394.1"/>
    </source>
</evidence>
<comment type="similarity">
    <text evidence="1">Belongs to the UPF0047 family.</text>
</comment>